<keyword evidence="3" id="KW-1185">Reference proteome</keyword>
<dbReference type="AlphaFoldDB" id="A0A9Q1KCH0"/>
<proteinExistence type="predicted"/>
<organism evidence="2 3">
    <name type="scientific">Carnegiea gigantea</name>
    <dbReference type="NCBI Taxonomy" id="171969"/>
    <lineage>
        <taxon>Eukaryota</taxon>
        <taxon>Viridiplantae</taxon>
        <taxon>Streptophyta</taxon>
        <taxon>Embryophyta</taxon>
        <taxon>Tracheophyta</taxon>
        <taxon>Spermatophyta</taxon>
        <taxon>Magnoliopsida</taxon>
        <taxon>eudicotyledons</taxon>
        <taxon>Gunneridae</taxon>
        <taxon>Pentapetalae</taxon>
        <taxon>Caryophyllales</taxon>
        <taxon>Cactineae</taxon>
        <taxon>Cactaceae</taxon>
        <taxon>Cactoideae</taxon>
        <taxon>Echinocereeae</taxon>
        <taxon>Carnegiea</taxon>
    </lineage>
</organism>
<name>A0A9Q1KCH0_9CARY</name>
<gene>
    <name evidence="2" type="ORF">Cgig2_023145</name>
</gene>
<evidence type="ECO:0000313" key="2">
    <source>
        <dbReference type="EMBL" id="KAJ8441581.1"/>
    </source>
</evidence>
<dbReference type="Proteomes" id="UP001153076">
    <property type="component" value="Unassembled WGS sequence"/>
</dbReference>
<accession>A0A9Q1KCH0</accession>
<feature type="compositionally biased region" description="Polar residues" evidence="1">
    <location>
        <begin position="29"/>
        <end position="42"/>
    </location>
</feature>
<dbReference type="OrthoDB" id="1740536at2759"/>
<feature type="region of interest" description="Disordered" evidence="1">
    <location>
        <begin position="1"/>
        <end position="55"/>
    </location>
</feature>
<reference evidence="2" key="1">
    <citation type="submission" date="2022-04" db="EMBL/GenBank/DDBJ databases">
        <title>Carnegiea gigantea Genome sequencing and assembly v2.</title>
        <authorList>
            <person name="Copetti D."/>
            <person name="Sanderson M.J."/>
            <person name="Burquez A."/>
            <person name="Wojciechowski M.F."/>
        </authorList>
    </citation>
    <scope>NUCLEOTIDE SEQUENCE</scope>
    <source>
        <strain evidence="2">SGP5-SGP5p</strain>
        <tissue evidence="2">Aerial part</tissue>
    </source>
</reference>
<protein>
    <submittedName>
        <fullName evidence="2">Uncharacterized protein</fullName>
    </submittedName>
</protein>
<evidence type="ECO:0000256" key="1">
    <source>
        <dbReference type="SAM" id="MobiDB-lite"/>
    </source>
</evidence>
<evidence type="ECO:0000313" key="3">
    <source>
        <dbReference type="Proteomes" id="UP001153076"/>
    </source>
</evidence>
<sequence length="271" mass="30712">MCLPRALSLPIGMTRRRGTPHVNGDRRTSGQNQDRSIGFNTQHSHRSSHGGPARSTMASTLYATHFRRIARNKEQEQILRPRGEAFERRRMTLASKPPSARKYYEFHKQNGHTTAKCRELRKAPYELVDKGQIDQFLKKGPQVLRNKRKPARPELRDEECSIEICCKSFFLALKTSFSVFNFSKWRLYLVATSSNLLRSARRSLICPRRRVKMNSIKRCGPSLTSVIATYSSSTVVGQAESVGVRIHDLANFSTKVHLVEALAAKKSARGA</sequence>
<dbReference type="EMBL" id="JAKOGI010000161">
    <property type="protein sequence ID" value="KAJ8441581.1"/>
    <property type="molecule type" value="Genomic_DNA"/>
</dbReference>
<comment type="caution">
    <text evidence="2">The sequence shown here is derived from an EMBL/GenBank/DDBJ whole genome shotgun (WGS) entry which is preliminary data.</text>
</comment>